<evidence type="ECO:0000256" key="1">
    <source>
        <dbReference type="SAM" id="MobiDB-lite"/>
    </source>
</evidence>
<comment type="caution">
    <text evidence="2">The sequence shown here is derived from an EMBL/GenBank/DDBJ whole genome shotgun (WGS) entry which is preliminary data.</text>
</comment>
<proteinExistence type="predicted"/>
<dbReference type="EMBL" id="MU157856">
    <property type="protein sequence ID" value="KAF9527960.1"/>
    <property type="molecule type" value="Genomic_DNA"/>
</dbReference>
<dbReference type="Proteomes" id="UP000807306">
    <property type="component" value="Unassembled WGS sequence"/>
</dbReference>
<name>A0A9P6JPV1_9AGAR</name>
<evidence type="ECO:0000313" key="3">
    <source>
        <dbReference type="Proteomes" id="UP000807306"/>
    </source>
</evidence>
<reference evidence="2" key="1">
    <citation type="submission" date="2020-11" db="EMBL/GenBank/DDBJ databases">
        <authorList>
            <consortium name="DOE Joint Genome Institute"/>
            <person name="Ahrendt S."/>
            <person name="Riley R."/>
            <person name="Andreopoulos W."/>
            <person name="Labutti K."/>
            <person name="Pangilinan J."/>
            <person name="Ruiz-Duenas F.J."/>
            <person name="Barrasa J.M."/>
            <person name="Sanchez-Garcia M."/>
            <person name="Camarero S."/>
            <person name="Miyauchi S."/>
            <person name="Serrano A."/>
            <person name="Linde D."/>
            <person name="Babiker R."/>
            <person name="Drula E."/>
            <person name="Ayuso-Fernandez I."/>
            <person name="Pacheco R."/>
            <person name="Padilla G."/>
            <person name="Ferreira P."/>
            <person name="Barriuso J."/>
            <person name="Kellner H."/>
            <person name="Castanera R."/>
            <person name="Alfaro M."/>
            <person name="Ramirez L."/>
            <person name="Pisabarro A.G."/>
            <person name="Kuo A."/>
            <person name="Tritt A."/>
            <person name="Lipzen A."/>
            <person name="He G."/>
            <person name="Yan M."/>
            <person name="Ng V."/>
            <person name="Cullen D."/>
            <person name="Martin F."/>
            <person name="Rosso M.-N."/>
            <person name="Henrissat B."/>
            <person name="Hibbett D."/>
            <person name="Martinez A.T."/>
            <person name="Grigoriev I.V."/>
        </authorList>
    </citation>
    <scope>NUCLEOTIDE SEQUENCE</scope>
    <source>
        <strain evidence="2">CBS 506.95</strain>
    </source>
</reference>
<sequence length="261" mass="28974">MVSQPSTLLAQGRKKALKTSKGPKNPASKSRRVPGKMKHIPRDRIQHGVPLGVFIGDSATKSEPQPHHTENPFRMAENPTPHCDTDHSSISASPPLLPESEASHQEYFVSDTHSFDLKAAASLGPRSCSPRALHLPRFQNMRSELGPEMVHEEIKETDFNSFHAPLPSYDILSPKFIDQRQGPYPSNTAYTQPTVPQGNLFDTDTVPFSEYFGFSRGWDSMSNPRSFTQELAPERDAAAGIAQTMNDMFLDEPSNVYHGAF</sequence>
<keyword evidence="3" id="KW-1185">Reference proteome</keyword>
<dbReference type="AlphaFoldDB" id="A0A9P6JPV1"/>
<gene>
    <name evidence="2" type="ORF">CPB83DRAFT_907122</name>
</gene>
<protein>
    <submittedName>
        <fullName evidence="2">Uncharacterized protein</fullName>
    </submittedName>
</protein>
<feature type="region of interest" description="Disordered" evidence="1">
    <location>
        <begin position="1"/>
        <end position="38"/>
    </location>
</feature>
<evidence type="ECO:0000313" key="2">
    <source>
        <dbReference type="EMBL" id="KAF9527960.1"/>
    </source>
</evidence>
<feature type="compositionally biased region" description="Basic residues" evidence="1">
    <location>
        <begin position="29"/>
        <end position="38"/>
    </location>
</feature>
<accession>A0A9P6JPV1</accession>
<organism evidence="2 3">
    <name type="scientific">Crepidotus variabilis</name>
    <dbReference type="NCBI Taxonomy" id="179855"/>
    <lineage>
        <taxon>Eukaryota</taxon>
        <taxon>Fungi</taxon>
        <taxon>Dikarya</taxon>
        <taxon>Basidiomycota</taxon>
        <taxon>Agaricomycotina</taxon>
        <taxon>Agaricomycetes</taxon>
        <taxon>Agaricomycetidae</taxon>
        <taxon>Agaricales</taxon>
        <taxon>Agaricineae</taxon>
        <taxon>Crepidotaceae</taxon>
        <taxon>Crepidotus</taxon>
    </lineage>
</organism>